<organism evidence="1 2">
    <name type="scientific">Malus baccata</name>
    <name type="common">Siberian crab apple</name>
    <name type="synonym">Pyrus baccata</name>
    <dbReference type="NCBI Taxonomy" id="106549"/>
    <lineage>
        <taxon>Eukaryota</taxon>
        <taxon>Viridiplantae</taxon>
        <taxon>Streptophyta</taxon>
        <taxon>Embryophyta</taxon>
        <taxon>Tracheophyta</taxon>
        <taxon>Spermatophyta</taxon>
        <taxon>Magnoliopsida</taxon>
        <taxon>eudicotyledons</taxon>
        <taxon>Gunneridae</taxon>
        <taxon>Pentapetalae</taxon>
        <taxon>rosids</taxon>
        <taxon>fabids</taxon>
        <taxon>Rosales</taxon>
        <taxon>Rosaceae</taxon>
        <taxon>Amygdaloideae</taxon>
        <taxon>Maleae</taxon>
        <taxon>Malus</taxon>
    </lineage>
</organism>
<accession>A0A540LUN7</accession>
<protein>
    <submittedName>
        <fullName evidence="1">Uncharacterized protein</fullName>
    </submittedName>
</protein>
<keyword evidence="2" id="KW-1185">Reference proteome</keyword>
<name>A0A540LUN7_MALBA</name>
<dbReference type="EMBL" id="VIEB01000458">
    <property type="protein sequence ID" value="TQD90215.1"/>
    <property type="molecule type" value="Genomic_DNA"/>
</dbReference>
<dbReference type="AlphaFoldDB" id="A0A540LUN7"/>
<evidence type="ECO:0000313" key="1">
    <source>
        <dbReference type="EMBL" id="TQD90215.1"/>
    </source>
</evidence>
<gene>
    <name evidence="1" type="ORF">C1H46_024243</name>
</gene>
<sequence length="79" mass="8896">MQFLDLNDVHRIMIFTQKPLSCSDFAQVTLTNVSPSTVAAFNLNAAASDYSQLLRLPRHEPISDYQGLLPNWTGRWCIG</sequence>
<reference evidence="1 2" key="1">
    <citation type="journal article" date="2019" name="G3 (Bethesda)">
        <title>Sequencing of a Wild Apple (Malus baccata) Genome Unravels the Differences Between Cultivated and Wild Apple Species Regarding Disease Resistance and Cold Tolerance.</title>
        <authorList>
            <person name="Chen X."/>
        </authorList>
    </citation>
    <scope>NUCLEOTIDE SEQUENCE [LARGE SCALE GENOMIC DNA]</scope>
    <source>
        <strain evidence="2">cv. Shandingzi</strain>
        <tissue evidence="1">Leaves</tissue>
    </source>
</reference>
<dbReference type="Proteomes" id="UP000315295">
    <property type="component" value="Unassembled WGS sequence"/>
</dbReference>
<comment type="caution">
    <text evidence="1">The sequence shown here is derived from an EMBL/GenBank/DDBJ whole genome shotgun (WGS) entry which is preliminary data.</text>
</comment>
<proteinExistence type="predicted"/>
<evidence type="ECO:0000313" key="2">
    <source>
        <dbReference type="Proteomes" id="UP000315295"/>
    </source>
</evidence>